<evidence type="ECO:0008006" key="2">
    <source>
        <dbReference type="Google" id="ProtNLM"/>
    </source>
</evidence>
<protein>
    <recommendedName>
        <fullName evidence="2">Major tail protein</fullName>
    </recommendedName>
</protein>
<proteinExistence type="predicted"/>
<accession>A0A0F7L2D6</accession>
<name>A0A0F7L2D6_9VIRU</name>
<sequence>MVAKIGYKSYLGFEDETTFGTAVQPADYLEYNSESLSLEITEQNIEAINGSRQYTKRVRLDRNAGGGIDFPLVPGSILKQMRHLSGDAGTISTLVAGAEFSWTFVFNDLNTNSSFTFQACRDTGDTSTTFNYTGSKINTADFTVDSGGVLNTALDIMSKDQVAADTISTASFQTLNPYTFVDGTISVGNSTSVATVASVNNFSLNVANNLLENRSLGDATRDCIEPGMQDITGSVNMKYEDNIQLNRFLNNTRSYLKAEFDTGVTISTTNTHKVTFEMFNCYFNGTTPNIGAASEIIRHDLPFRSIFDAASSGSLKVTIVTNQATI</sequence>
<dbReference type="EMBL" id="KR029578">
    <property type="protein sequence ID" value="AKH46010.1"/>
    <property type="molecule type" value="Genomic_DNA"/>
</dbReference>
<reference evidence="1" key="1">
    <citation type="journal article" date="2015" name="Front. Microbiol.">
        <title>Combining genomic sequencing methods to explore viral diversity and reveal potential virus-host interactions.</title>
        <authorList>
            <person name="Chow C.E."/>
            <person name="Winget D.M."/>
            <person name="White R.A.III."/>
            <person name="Hallam S.J."/>
            <person name="Suttle C.A."/>
        </authorList>
    </citation>
    <scope>NUCLEOTIDE SEQUENCE</scope>
    <source>
        <strain evidence="1">Anoxic3_3</strain>
    </source>
</reference>
<reference evidence="1" key="2">
    <citation type="submission" date="2015-03" db="EMBL/GenBank/DDBJ databases">
        <authorList>
            <person name="Chow C.-E.T."/>
            <person name="Winget D.M."/>
            <person name="White R.A.III."/>
            <person name="Hallam S.J."/>
            <person name="Suttle C.A."/>
        </authorList>
    </citation>
    <scope>NUCLEOTIDE SEQUENCE</scope>
    <source>
        <strain evidence="1">Anoxic3_3</strain>
    </source>
</reference>
<organism evidence="1">
    <name type="scientific">uncultured marine virus</name>
    <dbReference type="NCBI Taxonomy" id="186617"/>
    <lineage>
        <taxon>Viruses</taxon>
        <taxon>environmental samples</taxon>
    </lineage>
</organism>
<dbReference type="InterPro" id="IPR044000">
    <property type="entry name" value="Phage_tube_2"/>
</dbReference>
<evidence type="ECO:0000313" key="1">
    <source>
        <dbReference type="EMBL" id="AKH46010.1"/>
    </source>
</evidence>
<dbReference type="Pfam" id="PF18906">
    <property type="entry name" value="Phage_tube_2"/>
    <property type="match status" value="1"/>
</dbReference>